<keyword evidence="1" id="KW-0812">Transmembrane</keyword>
<dbReference type="EMBL" id="JACHND010000001">
    <property type="protein sequence ID" value="MBB4702365.1"/>
    <property type="molecule type" value="Genomic_DNA"/>
</dbReference>
<feature type="transmembrane region" description="Helical" evidence="1">
    <location>
        <begin position="7"/>
        <end position="24"/>
    </location>
</feature>
<keyword evidence="1" id="KW-1133">Transmembrane helix</keyword>
<feature type="transmembrane region" description="Helical" evidence="1">
    <location>
        <begin position="56"/>
        <end position="75"/>
    </location>
</feature>
<feature type="transmembrane region" description="Helical" evidence="1">
    <location>
        <begin position="30"/>
        <end position="51"/>
    </location>
</feature>
<dbReference type="AlphaFoldDB" id="A0A7W7DAG0"/>
<organism evidence="2 3">
    <name type="scientific">Sphaerisporangium siamense</name>
    <dbReference type="NCBI Taxonomy" id="795645"/>
    <lineage>
        <taxon>Bacteria</taxon>
        <taxon>Bacillati</taxon>
        <taxon>Actinomycetota</taxon>
        <taxon>Actinomycetes</taxon>
        <taxon>Streptosporangiales</taxon>
        <taxon>Streptosporangiaceae</taxon>
        <taxon>Sphaerisporangium</taxon>
    </lineage>
</organism>
<feature type="transmembrane region" description="Helical" evidence="1">
    <location>
        <begin position="91"/>
        <end position="111"/>
    </location>
</feature>
<keyword evidence="1" id="KW-0472">Membrane</keyword>
<reference evidence="2 3" key="1">
    <citation type="submission" date="2020-08" db="EMBL/GenBank/DDBJ databases">
        <title>Sequencing the genomes of 1000 actinobacteria strains.</title>
        <authorList>
            <person name="Klenk H.-P."/>
        </authorList>
    </citation>
    <scope>NUCLEOTIDE SEQUENCE [LARGE SCALE GENOMIC DNA]</scope>
    <source>
        <strain evidence="2 3">DSM 45784</strain>
    </source>
</reference>
<name>A0A7W7DAG0_9ACTN</name>
<proteinExistence type="predicted"/>
<gene>
    <name evidence="2" type="ORF">BJ982_003909</name>
</gene>
<accession>A0A7W7DAG0</accession>
<sequence>MSALWRAVLVGAAIGVGELLVYLNGPEDDWTKTVTLFFAPFPMGLALGWLVRLPRWWAVAILAPFVNTAFLVLVFDGQTLFYIEDLGMKPMILTFVGIGVCGHAAAAAVVVEGDRTLRVSVVGAVLVGSVATSWSRDAIAEAARARRLTYAGVPLIAPALRDYRLTDLDEWFDGVLVGPPSFGLAYEHVRDRSEIDVYVMSATAASPQASCAEPVPDVTNRPDVTGTCRQVSPDVWVRREAVSIRVFARHGDALLQIASDNTPEADLLAVLPTIRPTTAEELAAVGEI</sequence>
<evidence type="ECO:0000256" key="1">
    <source>
        <dbReference type="SAM" id="Phobius"/>
    </source>
</evidence>
<evidence type="ECO:0000313" key="3">
    <source>
        <dbReference type="Proteomes" id="UP000542210"/>
    </source>
</evidence>
<protein>
    <submittedName>
        <fullName evidence="2">Uncharacterized protein</fullName>
    </submittedName>
</protein>
<comment type="caution">
    <text evidence="2">The sequence shown here is derived from an EMBL/GenBank/DDBJ whole genome shotgun (WGS) entry which is preliminary data.</text>
</comment>
<dbReference type="RefSeq" id="WP_184882075.1">
    <property type="nucleotide sequence ID" value="NZ_BOOV01000040.1"/>
</dbReference>
<evidence type="ECO:0000313" key="2">
    <source>
        <dbReference type="EMBL" id="MBB4702365.1"/>
    </source>
</evidence>
<dbReference type="Proteomes" id="UP000542210">
    <property type="component" value="Unassembled WGS sequence"/>
</dbReference>
<keyword evidence="3" id="KW-1185">Reference proteome</keyword>